<evidence type="ECO:0000256" key="3">
    <source>
        <dbReference type="ARBA" id="ARBA00023125"/>
    </source>
</evidence>
<organism evidence="6 7">
    <name type="scientific">Paracoccus onubensis</name>
    <dbReference type="NCBI Taxonomy" id="1675788"/>
    <lineage>
        <taxon>Bacteria</taxon>
        <taxon>Pseudomonadati</taxon>
        <taxon>Pseudomonadota</taxon>
        <taxon>Alphaproteobacteria</taxon>
        <taxon>Rhodobacterales</taxon>
        <taxon>Paracoccaceae</taxon>
        <taxon>Paracoccus</taxon>
    </lineage>
</organism>
<gene>
    <name evidence="6" type="ORF">D3P04_22015</name>
</gene>
<dbReference type="Gene3D" id="1.10.10.10">
    <property type="entry name" value="Winged helix-like DNA-binding domain superfamily/Winged helix DNA-binding domain"/>
    <property type="match status" value="1"/>
</dbReference>
<dbReference type="AlphaFoldDB" id="A0A418SM52"/>
<proteinExistence type="inferred from homology"/>
<keyword evidence="7" id="KW-1185">Reference proteome</keyword>
<reference evidence="7" key="1">
    <citation type="submission" date="2018-09" db="EMBL/GenBank/DDBJ databases">
        <title>Acidovorax cavernicola nov. sp. isolated from Gruta de las Maravillas (Aracena, Spain).</title>
        <authorList>
            <person name="Jurado V."/>
            <person name="Gutierrez-Patricio S."/>
            <person name="Gonzalez-Pimentel J.L."/>
            <person name="Miller A.Z."/>
            <person name="Laiz L."/>
            <person name="Saiz-Jimenez C."/>
        </authorList>
    </citation>
    <scope>NUCLEOTIDE SEQUENCE [LARGE SCALE GENOMIC DNA]</scope>
    <source>
        <strain evidence="7">1011MAR3C25</strain>
    </source>
</reference>
<keyword evidence="4" id="KW-0804">Transcription</keyword>
<name>A0A418SM52_9RHOB</name>
<dbReference type="InterPro" id="IPR000847">
    <property type="entry name" value="LysR_HTH_N"/>
</dbReference>
<dbReference type="PANTHER" id="PTHR30126:SF40">
    <property type="entry name" value="HTH-TYPE TRANSCRIPTIONAL REGULATOR GLTR"/>
    <property type="match status" value="1"/>
</dbReference>
<keyword evidence="2" id="KW-0805">Transcription regulation</keyword>
<dbReference type="RefSeq" id="WP_119752032.1">
    <property type="nucleotide sequence ID" value="NZ_QZCG01000021.1"/>
</dbReference>
<dbReference type="Proteomes" id="UP000284202">
    <property type="component" value="Unassembled WGS sequence"/>
</dbReference>
<protein>
    <submittedName>
        <fullName evidence="6">LysR family transcriptional regulator</fullName>
    </submittedName>
</protein>
<dbReference type="PROSITE" id="PS50931">
    <property type="entry name" value="HTH_LYSR"/>
    <property type="match status" value="1"/>
</dbReference>
<evidence type="ECO:0000256" key="4">
    <source>
        <dbReference type="ARBA" id="ARBA00023163"/>
    </source>
</evidence>
<dbReference type="EMBL" id="QZCG01000021">
    <property type="protein sequence ID" value="RJE82033.1"/>
    <property type="molecule type" value="Genomic_DNA"/>
</dbReference>
<evidence type="ECO:0000313" key="7">
    <source>
        <dbReference type="Proteomes" id="UP000284202"/>
    </source>
</evidence>
<evidence type="ECO:0000259" key="5">
    <source>
        <dbReference type="PROSITE" id="PS50931"/>
    </source>
</evidence>
<evidence type="ECO:0000256" key="1">
    <source>
        <dbReference type="ARBA" id="ARBA00009437"/>
    </source>
</evidence>
<sequence>MNIEQLRDFLCVAETLNLTMAADQRNTTQSNLSKPLSGLEEYLGRTLVDRRSRPLP</sequence>
<dbReference type="SUPFAM" id="SSF46785">
    <property type="entry name" value="Winged helix' DNA-binding domain"/>
    <property type="match status" value="1"/>
</dbReference>
<dbReference type="OrthoDB" id="9803735at2"/>
<dbReference type="InterPro" id="IPR036388">
    <property type="entry name" value="WH-like_DNA-bd_sf"/>
</dbReference>
<accession>A0A418SM52</accession>
<dbReference type="InterPro" id="IPR036390">
    <property type="entry name" value="WH_DNA-bd_sf"/>
</dbReference>
<evidence type="ECO:0000256" key="2">
    <source>
        <dbReference type="ARBA" id="ARBA00023015"/>
    </source>
</evidence>
<dbReference type="Pfam" id="PF00126">
    <property type="entry name" value="HTH_1"/>
    <property type="match status" value="1"/>
</dbReference>
<comment type="caution">
    <text evidence="6">The sequence shown here is derived from an EMBL/GenBank/DDBJ whole genome shotgun (WGS) entry which is preliminary data.</text>
</comment>
<dbReference type="GO" id="GO:0000976">
    <property type="term" value="F:transcription cis-regulatory region binding"/>
    <property type="evidence" value="ECO:0007669"/>
    <property type="project" value="TreeGrafter"/>
</dbReference>
<comment type="similarity">
    <text evidence="1">Belongs to the LysR transcriptional regulatory family.</text>
</comment>
<dbReference type="GO" id="GO:0003700">
    <property type="term" value="F:DNA-binding transcription factor activity"/>
    <property type="evidence" value="ECO:0007669"/>
    <property type="project" value="InterPro"/>
</dbReference>
<dbReference type="PANTHER" id="PTHR30126">
    <property type="entry name" value="HTH-TYPE TRANSCRIPTIONAL REGULATOR"/>
    <property type="match status" value="1"/>
</dbReference>
<feature type="domain" description="HTH lysR-type" evidence="5">
    <location>
        <begin position="1"/>
        <end position="56"/>
    </location>
</feature>
<keyword evidence="3" id="KW-0238">DNA-binding</keyword>
<evidence type="ECO:0000313" key="6">
    <source>
        <dbReference type="EMBL" id="RJE82033.1"/>
    </source>
</evidence>